<keyword evidence="3" id="KW-1185">Reference proteome</keyword>
<evidence type="ECO:0000313" key="2">
    <source>
        <dbReference type="EMBL" id="MBH8573974.1"/>
    </source>
</evidence>
<proteinExistence type="predicted"/>
<gene>
    <name evidence="2" type="ORF">I8752_13270</name>
</gene>
<reference evidence="2 3" key="1">
    <citation type="journal article" date="2021" name="Int. J. Syst. Evol. Microbiol.">
        <title>Amazonocrinis nigriterrae gen. nov., sp. nov., Atlanticothrix silvestris gen. nov., sp. nov. and Dendronalium phyllosphericum gen. nov., sp. nov., nostocacean cyanobacteria from Brazilian environments.</title>
        <authorList>
            <person name="Alvarenga D.O."/>
            <person name="Andreote A.P.D."/>
            <person name="Branco L.H.Z."/>
            <person name="Delbaje E."/>
            <person name="Cruz R.B."/>
            <person name="Varani A.M."/>
            <person name="Fiore M.F."/>
        </authorList>
    </citation>
    <scope>NUCLEOTIDE SEQUENCE [LARGE SCALE GENOMIC DNA]</scope>
    <source>
        <strain evidence="2 3">CENA369</strain>
    </source>
</reference>
<evidence type="ECO:0000313" key="3">
    <source>
        <dbReference type="Proteomes" id="UP000662314"/>
    </source>
</evidence>
<feature type="transmembrane region" description="Helical" evidence="1">
    <location>
        <begin position="46"/>
        <end position="63"/>
    </location>
</feature>
<dbReference type="AlphaFoldDB" id="A0A8J7I0W5"/>
<name>A0A8J7I0W5_9NOST</name>
<dbReference type="RefSeq" id="WP_214432805.1">
    <property type="nucleotide sequence ID" value="NZ_CAWPUQ010000286.1"/>
</dbReference>
<keyword evidence="1" id="KW-1133">Transmembrane helix</keyword>
<keyword evidence="1" id="KW-0472">Membrane</keyword>
<evidence type="ECO:0000256" key="1">
    <source>
        <dbReference type="SAM" id="Phobius"/>
    </source>
</evidence>
<protein>
    <submittedName>
        <fullName evidence="2">Uncharacterized protein</fullName>
    </submittedName>
</protein>
<keyword evidence="1" id="KW-0812">Transmembrane</keyword>
<dbReference type="Proteomes" id="UP000662314">
    <property type="component" value="Unassembled WGS sequence"/>
</dbReference>
<dbReference type="EMBL" id="JAECZA010000051">
    <property type="protein sequence ID" value="MBH8573974.1"/>
    <property type="molecule type" value="Genomic_DNA"/>
</dbReference>
<accession>A0A8J7I0W5</accession>
<comment type="caution">
    <text evidence="2">The sequence shown here is derived from an EMBL/GenBank/DDBJ whole genome shotgun (WGS) entry which is preliminary data.</text>
</comment>
<sequence length="71" mass="7444">MSATNSPPQLQRELGVFGATLMGLGSIVGTGVFVSAIGAVTAMLDVLLNLILGLSRVLLAYVLRSNYNYSK</sequence>
<feature type="transmembrane region" description="Helical" evidence="1">
    <location>
        <begin position="14"/>
        <end position="40"/>
    </location>
</feature>
<organism evidence="2 3">
    <name type="scientific">Dendronalium phyllosphericum CENA369</name>
    <dbReference type="NCBI Taxonomy" id="1725256"/>
    <lineage>
        <taxon>Bacteria</taxon>
        <taxon>Bacillati</taxon>
        <taxon>Cyanobacteriota</taxon>
        <taxon>Cyanophyceae</taxon>
        <taxon>Nostocales</taxon>
        <taxon>Nostocaceae</taxon>
        <taxon>Dendronalium</taxon>
        <taxon>Dendronalium phyllosphericum</taxon>
    </lineage>
</organism>